<evidence type="ECO:0000256" key="3">
    <source>
        <dbReference type="ARBA" id="ARBA00022833"/>
    </source>
</evidence>
<dbReference type="GO" id="GO:0046872">
    <property type="term" value="F:metal ion binding"/>
    <property type="evidence" value="ECO:0007669"/>
    <property type="project" value="UniProtKB-KW"/>
</dbReference>
<dbReference type="InterPro" id="IPR006913">
    <property type="entry name" value="CENP-V/GFA"/>
</dbReference>
<reference evidence="5 6" key="1">
    <citation type="submission" date="2014-02" db="EMBL/GenBank/DDBJ databases">
        <title>The genome sequence of the entomopathogenic fungus Metarhizium robertsii ARSEF 2575.</title>
        <authorList>
            <person name="Giuliano Garisto Donzelli B."/>
            <person name="Roe B.A."/>
            <person name="Macmil S.L."/>
            <person name="Krasnoff S.B."/>
            <person name="Gibson D.M."/>
        </authorList>
    </citation>
    <scope>NUCLEOTIDE SEQUENCE [LARGE SCALE GENOMIC DNA]</scope>
    <source>
        <strain evidence="5 6">ARSEF 2575</strain>
    </source>
</reference>
<feature type="domain" description="CENP-V/GFA" evidence="4">
    <location>
        <begin position="153"/>
        <end position="285"/>
    </location>
</feature>
<dbReference type="PANTHER" id="PTHR28620">
    <property type="entry name" value="CENTROMERE PROTEIN V"/>
    <property type="match status" value="1"/>
</dbReference>
<dbReference type="Proteomes" id="UP000030151">
    <property type="component" value="Unassembled WGS sequence"/>
</dbReference>
<dbReference type="InterPro" id="IPR011057">
    <property type="entry name" value="Mss4-like_sf"/>
</dbReference>
<comment type="similarity">
    <text evidence="1">Belongs to the Gfa family.</text>
</comment>
<dbReference type="InterPro" id="IPR052355">
    <property type="entry name" value="CENP-V-like"/>
</dbReference>
<sequence length="298" mass="33834">MASEDNTRQPLRTYRGNCHCKAFVYEVQLPEIKAVKQCNCSICHKKGYLWVLVQETGHFKIVKGSEDTLSSYTFNTKNRIHKFCPTCASPVIGVAKQAPPNRTIGINVHTLQNVDTWALQKERVDWAKVEPMYIVPEHKGAEPSANIEGGKLYKGGCHCGAVTVAVMSKPLDETFEDGGLECNCSICERNGYVWMYPLNEQVVLHAEEPANIGRYAFSMHMFNKTFCKICGVNLTNEYNADQNEEQKARRPEHAEKWEAWARRHHPVNLRVLPEVDISKMSRRYGKGYAGIPPLYENP</sequence>
<name>A0A0A1V7X2_9HYPO</name>
<evidence type="ECO:0000313" key="6">
    <source>
        <dbReference type="Proteomes" id="UP000030151"/>
    </source>
</evidence>
<dbReference type="Gene3D" id="2.170.150.70">
    <property type="match status" value="2"/>
</dbReference>
<dbReference type="PANTHER" id="PTHR28620:SF1">
    <property type="entry name" value="CENP-V_GFA DOMAIN-CONTAINING PROTEIN"/>
    <property type="match status" value="1"/>
</dbReference>
<dbReference type="eggNOG" id="KOG4192">
    <property type="taxonomic scope" value="Eukaryota"/>
</dbReference>
<gene>
    <name evidence="5" type="ORF">X797_001056</name>
</gene>
<dbReference type="SUPFAM" id="SSF51316">
    <property type="entry name" value="Mss4-like"/>
    <property type="match status" value="2"/>
</dbReference>
<protein>
    <submittedName>
        <fullName evidence="5">Glutathione-dependent formaldehyde-activating enzyme</fullName>
    </submittedName>
</protein>
<organism evidence="5 6">
    <name type="scientific">Metarhizium robertsii</name>
    <dbReference type="NCBI Taxonomy" id="568076"/>
    <lineage>
        <taxon>Eukaryota</taxon>
        <taxon>Fungi</taxon>
        <taxon>Dikarya</taxon>
        <taxon>Ascomycota</taxon>
        <taxon>Pezizomycotina</taxon>
        <taxon>Sordariomycetes</taxon>
        <taxon>Hypocreomycetidae</taxon>
        <taxon>Hypocreales</taxon>
        <taxon>Clavicipitaceae</taxon>
        <taxon>Metarhizium</taxon>
    </lineage>
</organism>
<accession>A0A0A1V7X2</accession>
<dbReference type="GO" id="GO:0016846">
    <property type="term" value="F:carbon-sulfur lyase activity"/>
    <property type="evidence" value="ECO:0007669"/>
    <property type="project" value="InterPro"/>
</dbReference>
<dbReference type="AlphaFoldDB" id="A0A0A1V7X2"/>
<feature type="domain" description="CENP-V/GFA" evidence="4">
    <location>
        <begin position="14"/>
        <end position="133"/>
    </location>
</feature>
<keyword evidence="2" id="KW-0479">Metal-binding</keyword>
<dbReference type="PROSITE" id="PS51891">
    <property type="entry name" value="CENP_V_GFA"/>
    <property type="match status" value="2"/>
</dbReference>
<dbReference type="OrthoDB" id="2993351at2759"/>
<dbReference type="EMBL" id="JELW01000001">
    <property type="protein sequence ID" value="EXV06337.1"/>
    <property type="molecule type" value="Genomic_DNA"/>
</dbReference>
<evidence type="ECO:0000256" key="2">
    <source>
        <dbReference type="ARBA" id="ARBA00022723"/>
    </source>
</evidence>
<proteinExistence type="inferred from homology"/>
<evidence type="ECO:0000313" key="5">
    <source>
        <dbReference type="EMBL" id="EXV06337.1"/>
    </source>
</evidence>
<evidence type="ECO:0000256" key="1">
    <source>
        <dbReference type="ARBA" id="ARBA00005495"/>
    </source>
</evidence>
<dbReference type="HOGENOM" id="CLU_055491_0_0_1"/>
<dbReference type="Pfam" id="PF04828">
    <property type="entry name" value="GFA"/>
    <property type="match status" value="2"/>
</dbReference>
<keyword evidence="3" id="KW-0862">Zinc</keyword>
<evidence type="ECO:0000259" key="4">
    <source>
        <dbReference type="PROSITE" id="PS51891"/>
    </source>
</evidence>
<comment type="caution">
    <text evidence="5">The sequence shown here is derived from an EMBL/GenBank/DDBJ whole genome shotgun (WGS) entry which is preliminary data.</text>
</comment>